<feature type="chain" id="PRO_5045739417" evidence="2">
    <location>
        <begin position="25"/>
        <end position="347"/>
    </location>
</feature>
<dbReference type="Pfam" id="PF11258">
    <property type="entry name" value="DUF3048"/>
    <property type="match status" value="1"/>
</dbReference>
<dbReference type="InterPro" id="IPR035328">
    <property type="entry name" value="DUF3048_C"/>
</dbReference>
<dbReference type="EMBL" id="CP095074">
    <property type="protein sequence ID" value="UOQ92019.1"/>
    <property type="molecule type" value="Genomic_DNA"/>
</dbReference>
<evidence type="ECO:0000259" key="3">
    <source>
        <dbReference type="Pfam" id="PF11258"/>
    </source>
</evidence>
<evidence type="ECO:0000259" key="4">
    <source>
        <dbReference type="Pfam" id="PF17479"/>
    </source>
</evidence>
<keyword evidence="2" id="KW-0732">Signal</keyword>
<dbReference type="Pfam" id="PF17479">
    <property type="entry name" value="DUF3048_C"/>
    <property type="match status" value="1"/>
</dbReference>
<dbReference type="PROSITE" id="PS51257">
    <property type="entry name" value="PROKAR_LIPOPROTEIN"/>
    <property type="match status" value="1"/>
</dbReference>
<protein>
    <submittedName>
        <fullName evidence="5">DUF3048 domain-containing protein</fullName>
    </submittedName>
</protein>
<evidence type="ECO:0000256" key="2">
    <source>
        <dbReference type="SAM" id="SignalP"/>
    </source>
</evidence>
<reference evidence="5 6" key="1">
    <citation type="submission" date="2022-04" db="EMBL/GenBank/DDBJ databases">
        <title>Halobacillus sp. isolated from saltern.</title>
        <authorList>
            <person name="Won M."/>
            <person name="Lee C.-M."/>
            <person name="Woen H.-Y."/>
            <person name="Kwon S.-W."/>
        </authorList>
    </citation>
    <scope>NUCLEOTIDE SEQUENCE [LARGE SCALE GENOMIC DNA]</scope>
    <source>
        <strain evidence="5 6">SSTM10-2</strain>
    </source>
</reference>
<proteinExistence type="predicted"/>
<evidence type="ECO:0000256" key="1">
    <source>
        <dbReference type="SAM" id="MobiDB-lite"/>
    </source>
</evidence>
<dbReference type="InterPro" id="IPR023158">
    <property type="entry name" value="YerB-like_sf"/>
</dbReference>
<keyword evidence="6" id="KW-1185">Reference proteome</keyword>
<feature type="signal peptide" evidence="2">
    <location>
        <begin position="1"/>
        <end position="24"/>
    </location>
</feature>
<dbReference type="SUPFAM" id="SSF159774">
    <property type="entry name" value="YerB-like"/>
    <property type="match status" value="1"/>
</dbReference>
<accession>A0ABY4GVG2</accession>
<evidence type="ECO:0000313" key="5">
    <source>
        <dbReference type="EMBL" id="UOQ92019.1"/>
    </source>
</evidence>
<feature type="domain" description="DUF3048" evidence="4">
    <location>
        <begin position="226"/>
        <end position="334"/>
    </location>
</feature>
<feature type="region of interest" description="Disordered" evidence="1">
    <location>
        <begin position="25"/>
        <end position="61"/>
    </location>
</feature>
<sequence>MRKMVWLIVAVVFMLALAACANQAEDDSKQEHQDNKETKVEKGDKGETTETDNETIYPLTGEPANGPVDHRILSVMVNNHSDARPQTGLSKADIVYEVLAEGPITRFLALFHSEIPEVIGPVRSARPYYVKLASAYDALYVYHGAANFINEMVHESGIDFADGALYDNDGELFKRATDRKAPHNSYLLTSGVDSLLGKKGYDSSKKIEPLSFADEPAFDGQSAQQVKVVYGERETVSYTYDPETGQYKRTSDGEPTIEKETNERIAVDNVFIVKTEHQVVDDAGRREIDLTSGGDGFLVQKGQMIEVEWKNKNGRILPFKDGEVVSFVPGKTWVNIVPERPDIIMAE</sequence>
<evidence type="ECO:0000313" key="6">
    <source>
        <dbReference type="Proteomes" id="UP000831880"/>
    </source>
</evidence>
<gene>
    <name evidence="5" type="ORF">MUO14_16130</name>
</gene>
<feature type="compositionally biased region" description="Basic and acidic residues" evidence="1">
    <location>
        <begin position="26"/>
        <end position="48"/>
    </location>
</feature>
<feature type="domain" description="DUF3048" evidence="3">
    <location>
        <begin position="59"/>
        <end position="201"/>
    </location>
</feature>
<dbReference type="Proteomes" id="UP000831880">
    <property type="component" value="Chromosome"/>
</dbReference>
<dbReference type="Gene3D" id="3.50.90.10">
    <property type="entry name" value="YerB-like"/>
    <property type="match status" value="1"/>
</dbReference>
<dbReference type="InterPro" id="IPR021416">
    <property type="entry name" value="DUF3048_N"/>
</dbReference>
<name>A0ABY4GVG2_9BACI</name>
<organism evidence="5 6">
    <name type="scientific">Halobacillus shinanisalinarum</name>
    <dbReference type="NCBI Taxonomy" id="2932258"/>
    <lineage>
        <taxon>Bacteria</taxon>
        <taxon>Bacillati</taxon>
        <taxon>Bacillota</taxon>
        <taxon>Bacilli</taxon>
        <taxon>Bacillales</taxon>
        <taxon>Bacillaceae</taxon>
        <taxon>Halobacillus</taxon>
    </lineage>
</organism>